<evidence type="ECO:0000313" key="2">
    <source>
        <dbReference type="EMBL" id="CAA38829.1"/>
    </source>
</evidence>
<sequence>KYNLLLLILDFISLPLTCLCIILDSPLSFLLISTPKNLTSFSVIFVIFVFSSLNSNLSISRRKALHSSLIFATNSWSPIIPITQSSAYLVYLTLIPFLILEGSLFLSALNLMISFRISLSFVVWYSSFNRDSLEEYLTITGLTFEIKSFSDEYFFIRVSTNRSNSCRYIFDNTGDITPPCGTPVYVLYLTPSSIYPALKSFHSKSKNLWSFIFFSKILIKTWWSTSLKNPLISPSNIHVVPFHLDIWWSAVWQLLLGLNPWDTSKNIGS</sequence>
<geneLocation type="mitochondrion" evidence="2"/>
<accession>Q02675</accession>
<feature type="non-terminal residue" evidence="2">
    <location>
        <position position="1"/>
    </location>
</feature>
<dbReference type="AlphaFoldDB" id="Q02675"/>
<evidence type="ECO:0000256" key="1">
    <source>
        <dbReference type="SAM" id="Phobius"/>
    </source>
</evidence>
<organism evidence="2 3">
    <name type="scientific">Podospora anserina (strain S / ATCC MYA-4624 / DSM 980 / FGSC 10383)</name>
    <name type="common">Pleurage anserina</name>
    <dbReference type="NCBI Taxonomy" id="515849"/>
    <lineage>
        <taxon>Eukaryota</taxon>
        <taxon>Fungi</taxon>
        <taxon>Dikarya</taxon>
        <taxon>Ascomycota</taxon>
        <taxon>Pezizomycotina</taxon>
        <taxon>Sordariomycetes</taxon>
        <taxon>Sordariomycetidae</taxon>
        <taxon>Sordariales</taxon>
        <taxon>Podosporaceae</taxon>
        <taxon>Podospora</taxon>
        <taxon>Podospora anserina</taxon>
    </lineage>
</organism>
<keyword evidence="1" id="KW-0472">Membrane</keyword>
<proteinExistence type="predicted"/>
<dbReference type="Proteomes" id="UP000001197">
    <property type="component" value="Mitochondrion"/>
</dbReference>
<keyword evidence="2" id="KW-0496">Mitochondrion</keyword>
<keyword evidence="3" id="KW-1185">Reference proteome</keyword>
<feature type="transmembrane region" description="Helical" evidence="1">
    <location>
        <begin position="7"/>
        <end position="32"/>
    </location>
</feature>
<reference evidence="2 3" key="1">
    <citation type="journal article" date="1990" name="Curr. Genet.">
        <title>The complete DNA sequence of the mitochondrial genome of Podospora anserina.</title>
        <authorList>
            <person name="Cummings D.J."/>
            <person name="McNally K.L."/>
            <person name="Domenico J.M."/>
            <person name="Matsuura E.T."/>
        </authorList>
    </citation>
    <scope>NUCLEOTIDE SEQUENCE [LARGE SCALE GENOMIC DNA]</scope>
    <source>
        <strain evidence="3">s</strain>
    </source>
</reference>
<name>Q02675_PODAN</name>
<keyword evidence="1" id="KW-0812">Transmembrane</keyword>
<feature type="transmembrane region" description="Helical" evidence="1">
    <location>
        <begin position="38"/>
        <end position="59"/>
    </location>
</feature>
<keyword evidence="1" id="KW-1133">Transmembrane helix</keyword>
<dbReference type="EMBL" id="X55026">
    <property type="protein sequence ID" value="CAA38829.1"/>
    <property type="molecule type" value="Genomic_DNA"/>
</dbReference>
<evidence type="ECO:0000313" key="3">
    <source>
        <dbReference type="Proteomes" id="UP000001197"/>
    </source>
</evidence>
<protein>
    <submittedName>
        <fullName evidence="2">Complete mitochondrial genome</fullName>
    </submittedName>
</protein>
<feature type="transmembrane region" description="Helical" evidence="1">
    <location>
        <begin position="79"/>
        <end position="99"/>
    </location>
</feature>
<dbReference type="InParanoid" id="Q02675"/>